<evidence type="ECO:0000313" key="19">
    <source>
        <dbReference type="EMBL" id="ANW07923.1"/>
    </source>
</evidence>
<dbReference type="InterPro" id="IPR039421">
    <property type="entry name" value="Type_1_exporter"/>
</dbReference>
<evidence type="ECO:0000256" key="14">
    <source>
        <dbReference type="ARBA" id="ARBA00025074"/>
    </source>
</evidence>
<dbReference type="GO" id="GO:0005524">
    <property type="term" value="F:ATP binding"/>
    <property type="evidence" value="ECO:0007669"/>
    <property type="project" value="UniProtKB-KW"/>
</dbReference>
<accession>A0A1B1UXX8</accession>
<dbReference type="PROSITE" id="PS50893">
    <property type="entry name" value="ABC_TRANSPORTER_2"/>
    <property type="match status" value="1"/>
</dbReference>
<dbReference type="EMBL" id="KU882683">
    <property type="protein sequence ID" value="ANW07923.1"/>
    <property type="molecule type" value="Genomic_DNA"/>
</dbReference>
<evidence type="ECO:0000256" key="10">
    <source>
        <dbReference type="ARBA" id="ARBA00022840"/>
    </source>
</evidence>
<dbReference type="PROSITE" id="PS50990">
    <property type="entry name" value="PEPTIDASE_C39"/>
    <property type="match status" value="1"/>
</dbReference>
<evidence type="ECO:0000259" key="17">
    <source>
        <dbReference type="PROSITE" id="PS50929"/>
    </source>
</evidence>
<evidence type="ECO:0000256" key="5">
    <source>
        <dbReference type="ARBA" id="ARBA00022670"/>
    </source>
</evidence>
<evidence type="ECO:0000256" key="1">
    <source>
        <dbReference type="ARBA" id="ARBA00004651"/>
    </source>
</evidence>
<dbReference type="GO" id="GO:0005886">
    <property type="term" value="C:plasma membrane"/>
    <property type="evidence" value="ECO:0007669"/>
    <property type="project" value="UniProtKB-SubCell"/>
</dbReference>
<keyword evidence="5" id="KW-0645">Protease</keyword>
<dbReference type="Pfam" id="PF03412">
    <property type="entry name" value="Peptidase_C39"/>
    <property type="match status" value="1"/>
</dbReference>
<dbReference type="FunFam" id="3.40.50.300:FF:000218">
    <property type="entry name" value="Multidrug ABC transporter ATP-binding protein"/>
    <property type="match status" value="1"/>
</dbReference>
<dbReference type="PANTHER" id="PTHR43394">
    <property type="entry name" value="ATP-DEPENDENT PERMEASE MDL1, MITOCHONDRIAL"/>
    <property type="match status" value="1"/>
</dbReference>
<feature type="domain" description="Peptidase C39" evidence="18">
    <location>
        <begin position="14"/>
        <end position="138"/>
    </location>
</feature>
<comment type="similarity">
    <text evidence="2">Belongs to the ABC transporter superfamily.</text>
</comment>
<geneLocation type="plasmid" evidence="20">
    <name>pT8G</name>
</geneLocation>
<evidence type="ECO:0000256" key="6">
    <source>
        <dbReference type="ARBA" id="ARBA00022692"/>
    </source>
</evidence>
<keyword evidence="13 15" id="KW-0472">Membrane</keyword>
<dbReference type="Gene3D" id="3.40.50.300">
    <property type="entry name" value="P-loop containing nucleotide triphosphate hydrolases"/>
    <property type="match status" value="1"/>
</dbReference>
<evidence type="ECO:0000313" key="20">
    <source>
        <dbReference type="EMBL" id="ANW07943.1"/>
    </source>
</evidence>
<keyword evidence="9" id="KW-0788">Thiol protease</keyword>
<dbReference type="InterPro" id="IPR003439">
    <property type="entry name" value="ABC_transporter-like_ATP-bd"/>
</dbReference>
<protein>
    <submittedName>
        <fullName evidence="20">ATPase (Bacteriocin)</fullName>
    </submittedName>
</protein>
<keyword evidence="4" id="KW-1003">Cell membrane</keyword>
<dbReference type="NCBIfam" id="TIGR01193">
    <property type="entry name" value="bacteriocin_ABC"/>
    <property type="match status" value="1"/>
</dbReference>
<evidence type="ECO:0000259" key="16">
    <source>
        <dbReference type="PROSITE" id="PS50893"/>
    </source>
</evidence>
<feature type="domain" description="ABC transmembrane type-1" evidence="17">
    <location>
        <begin position="169"/>
        <end position="450"/>
    </location>
</feature>
<dbReference type="InterPro" id="IPR036640">
    <property type="entry name" value="ABC1_TM_sf"/>
</dbReference>
<organism evidence="20">
    <name type="scientific">Staphylococcus lugdunensis</name>
    <dbReference type="NCBI Taxonomy" id="28035"/>
    <lineage>
        <taxon>Bacteria</taxon>
        <taxon>Bacillati</taxon>
        <taxon>Bacillota</taxon>
        <taxon>Bacilli</taxon>
        <taxon>Bacillales</taxon>
        <taxon>Staphylococcaceae</taxon>
        <taxon>Staphylococcus</taxon>
    </lineage>
</organism>
<dbReference type="InterPro" id="IPR003593">
    <property type="entry name" value="AAA+_ATPase"/>
</dbReference>
<keyword evidence="7" id="KW-0547">Nucleotide-binding</keyword>
<evidence type="ECO:0000256" key="12">
    <source>
        <dbReference type="ARBA" id="ARBA00022989"/>
    </source>
</evidence>
<dbReference type="InterPro" id="IPR005897">
    <property type="entry name" value="Pept_C39_ABC_bacteriocin"/>
</dbReference>
<feature type="domain" description="ABC transporter" evidence="16">
    <location>
        <begin position="483"/>
        <end position="719"/>
    </location>
</feature>
<keyword evidence="20" id="KW-0614">Plasmid</keyword>
<proteinExistence type="inferred from homology"/>
<feature type="transmembrane region" description="Helical" evidence="15">
    <location>
        <begin position="306"/>
        <end position="325"/>
    </location>
</feature>
<keyword evidence="10" id="KW-0067">ATP-binding</keyword>
<evidence type="ECO:0000256" key="7">
    <source>
        <dbReference type="ARBA" id="ARBA00022741"/>
    </source>
</evidence>
<dbReference type="EMBL" id="KU882684">
    <property type="protein sequence ID" value="ANW07943.1"/>
    <property type="molecule type" value="Genomic_DNA"/>
</dbReference>
<dbReference type="CDD" id="cd02418">
    <property type="entry name" value="Peptidase_C39B"/>
    <property type="match status" value="1"/>
</dbReference>
<comment type="function">
    <text evidence="14">May be involved in multidrug export. Transmembrane domains (TMD) form a pore in the cell membrane and the ATP-binding domain (NBD) is responsible for energy generation.</text>
</comment>
<feature type="transmembrane region" description="Helical" evidence="15">
    <location>
        <begin position="278"/>
        <end position="300"/>
    </location>
</feature>
<dbReference type="GO" id="GO:0016887">
    <property type="term" value="F:ATP hydrolysis activity"/>
    <property type="evidence" value="ECO:0007669"/>
    <property type="project" value="InterPro"/>
</dbReference>
<keyword evidence="6 15" id="KW-0812">Transmembrane</keyword>
<evidence type="ECO:0000256" key="15">
    <source>
        <dbReference type="SAM" id="Phobius"/>
    </source>
</evidence>
<dbReference type="GO" id="GO:0043214">
    <property type="term" value="F:ABC-type bacteriocin transporter activity"/>
    <property type="evidence" value="ECO:0007669"/>
    <property type="project" value="InterPro"/>
</dbReference>
<dbReference type="InterPro" id="IPR027417">
    <property type="entry name" value="P-loop_NTPase"/>
</dbReference>
<dbReference type="CDD" id="cd18570">
    <property type="entry name" value="ABC_6TM_PCAT1_LagD_like"/>
    <property type="match status" value="1"/>
</dbReference>
<dbReference type="SUPFAM" id="SSF52540">
    <property type="entry name" value="P-loop containing nucleoside triphosphate hydrolases"/>
    <property type="match status" value="1"/>
</dbReference>
<name>A0A1B1UXX8_STALU</name>
<evidence type="ECO:0000256" key="13">
    <source>
        <dbReference type="ARBA" id="ARBA00023136"/>
    </source>
</evidence>
<reference evidence="20" key="1">
    <citation type="journal article" date="2016" name="Antimicrob. Agents Chemother.">
        <title>Emergence of ileS2-Carrying, Multidrug-Resistant Plasmids in Staphylococcus lugdunensis.</title>
        <authorList>
            <person name="Ho P.L."/>
            <person name="Liu M.C."/>
            <person name="Chow K.H."/>
            <person name="Tse C.W."/>
            <person name="Lo W.U."/>
            <person name="Mak S.K."/>
            <person name="Lo W.K."/>
        </authorList>
    </citation>
    <scope>NUCLEOTIDE SEQUENCE</scope>
    <source>
        <strain evidence="19">Tlug33G-4</strain>
        <strain evidence="20">Tlug8G-4</strain>
        <plasmid evidence="19">pT33G-1</plasmid>
        <plasmid evidence="20">pT8G</plasmid>
    </source>
</reference>
<dbReference type="GO" id="GO:0008234">
    <property type="term" value="F:cysteine-type peptidase activity"/>
    <property type="evidence" value="ECO:0007669"/>
    <property type="project" value="UniProtKB-KW"/>
</dbReference>
<dbReference type="InterPro" id="IPR005074">
    <property type="entry name" value="Peptidase_C39"/>
</dbReference>
<dbReference type="SUPFAM" id="SSF90123">
    <property type="entry name" value="ABC transporter transmembrane region"/>
    <property type="match status" value="1"/>
</dbReference>
<dbReference type="Pfam" id="PF00664">
    <property type="entry name" value="ABC_membrane"/>
    <property type="match status" value="1"/>
</dbReference>
<comment type="subcellular location">
    <subcellularLocation>
        <location evidence="1">Cell membrane</location>
        <topology evidence="1">Multi-pass membrane protein</topology>
    </subcellularLocation>
</comment>
<sequence length="724" mass="82592">MKGLIMMAIKFIRQYDEKDCGPTCLAMISQFYGKRVSIPRLREYAKTDKLGTNLYGLVQAGKKIGIELTGVKADSFDDLKQAQLPVMVHIINQQGYDHYIIIEKIKNNTLYIVDPAKGKYKLSSTEFGKYWTNIAVLIDKTDDFTTDNESPSYLNIFIDIFKNNYGKLLFIAFISLFINIVGIVGALYFKLLTDHIIPSNVLKNLHIISFGILLLYIINALINYLRFQLILHLSLKIDVNLMKDYFYHVLHLPMNFFDTRKSGEILQRFMDTSKIREALSSSTVTLLVDTFMIIIGAILLYMQSPLLLLITIIFIPCFIICSYTLRKPFEKYNQKVAEKDAELSSYLIESFDGSNTIKSYQSEDDRFYIGTTKFNGIIENLLKLGRFSNIQLTVNNFLKLTISLVILWLGSYLVMTDSMTLGSLLAFNALTIYYLDPIERLINIQPTLQSSFVAARRIAEITDLETETELYTSKQPYTFKNNIRIENVNFQYGFRSVVLKDINLNIKKGQKVAIVGESGSGKSTIGKLLNRYYTASEGNIMIDNYIIDDIDLSDLRKNIGYVSQNTFLFADTIKNNLLHGSNKYKSDEDIVKACQLAESLDFIQKFPDQFNTMLEKEGANLSGGQGQRLSLARTFLKDPDIYIFDEATSALDSLTENKIMEHIDLLTQHGKTVIIISHKLSTIKNADNIYVLNEGQIAENGTHDELIHLNGIYKNLWQLQMKID</sequence>
<dbReference type="PROSITE" id="PS50929">
    <property type="entry name" value="ABC_TM1F"/>
    <property type="match status" value="1"/>
</dbReference>
<feature type="transmembrane region" description="Helical" evidence="15">
    <location>
        <begin position="396"/>
        <end position="413"/>
    </location>
</feature>
<dbReference type="SMART" id="SM00382">
    <property type="entry name" value="AAA"/>
    <property type="match status" value="1"/>
</dbReference>
<dbReference type="Gene3D" id="3.90.70.10">
    <property type="entry name" value="Cysteine proteinases"/>
    <property type="match status" value="1"/>
</dbReference>
<evidence type="ECO:0000256" key="9">
    <source>
        <dbReference type="ARBA" id="ARBA00022807"/>
    </source>
</evidence>
<dbReference type="Gene3D" id="1.20.1560.10">
    <property type="entry name" value="ABC transporter type 1, transmembrane domain"/>
    <property type="match status" value="1"/>
</dbReference>
<geneLocation type="plasmid" evidence="19">
    <name>pT33G-1</name>
</geneLocation>
<dbReference type="AlphaFoldDB" id="A0A1B1UXX8"/>
<evidence type="ECO:0000259" key="18">
    <source>
        <dbReference type="PROSITE" id="PS50990"/>
    </source>
</evidence>
<keyword evidence="8" id="KW-0378">Hydrolase</keyword>
<evidence type="ECO:0000256" key="11">
    <source>
        <dbReference type="ARBA" id="ARBA00022967"/>
    </source>
</evidence>
<keyword evidence="11" id="KW-1278">Translocase</keyword>
<gene>
    <name evidence="19" type="ORF">pT33G-1_37</name>
    <name evidence="20" type="ORF">pT8G_10</name>
</gene>
<evidence type="ECO:0000256" key="4">
    <source>
        <dbReference type="ARBA" id="ARBA00022475"/>
    </source>
</evidence>
<dbReference type="Pfam" id="PF00005">
    <property type="entry name" value="ABC_tran"/>
    <property type="match status" value="1"/>
</dbReference>
<keyword evidence="3" id="KW-0813">Transport</keyword>
<keyword evidence="12 15" id="KW-1133">Transmembrane helix</keyword>
<dbReference type="GO" id="GO:0006508">
    <property type="term" value="P:proteolysis"/>
    <property type="evidence" value="ECO:0007669"/>
    <property type="project" value="UniProtKB-KW"/>
</dbReference>
<evidence type="ECO:0000256" key="8">
    <source>
        <dbReference type="ARBA" id="ARBA00022801"/>
    </source>
</evidence>
<dbReference type="GO" id="GO:0015421">
    <property type="term" value="F:ABC-type oligopeptide transporter activity"/>
    <property type="evidence" value="ECO:0007669"/>
    <property type="project" value="TreeGrafter"/>
</dbReference>
<feature type="transmembrane region" description="Helical" evidence="15">
    <location>
        <begin position="168"/>
        <end position="189"/>
    </location>
</feature>
<dbReference type="PANTHER" id="PTHR43394:SF1">
    <property type="entry name" value="ATP-BINDING CASSETTE SUB-FAMILY B MEMBER 10, MITOCHONDRIAL"/>
    <property type="match status" value="1"/>
</dbReference>
<evidence type="ECO:0000256" key="3">
    <source>
        <dbReference type="ARBA" id="ARBA00022448"/>
    </source>
</evidence>
<feature type="transmembrane region" description="Helical" evidence="15">
    <location>
        <begin position="205"/>
        <end position="225"/>
    </location>
</feature>
<evidence type="ECO:0000256" key="2">
    <source>
        <dbReference type="ARBA" id="ARBA00005417"/>
    </source>
</evidence>
<dbReference type="InterPro" id="IPR011527">
    <property type="entry name" value="ABC1_TM_dom"/>
</dbReference>